<evidence type="ECO:0000256" key="4">
    <source>
        <dbReference type="ARBA" id="ARBA00022691"/>
    </source>
</evidence>
<dbReference type="InterPro" id="IPR002052">
    <property type="entry name" value="DNA_methylase_N6_adenine_CS"/>
</dbReference>
<evidence type="ECO:0000256" key="6">
    <source>
        <dbReference type="HAMAP-Rule" id="MF_01872"/>
    </source>
</evidence>
<dbReference type="AlphaFoldDB" id="K6YLE3"/>
<protein>
    <recommendedName>
        <fullName evidence="6">tRNA1(Val) (adenine(37)-N6)-methyltransferase</fullName>
        <ecNumber evidence="6">2.1.1.223</ecNumber>
    </recommendedName>
    <alternativeName>
        <fullName evidence="6">tRNA m6A37 methyltransferase</fullName>
    </alternativeName>
</protein>
<organism evidence="8 9">
    <name type="scientific">Paraglaciecola arctica BSs20135</name>
    <dbReference type="NCBI Taxonomy" id="493475"/>
    <lineage>
        <taxon>Bacteria</taxon>
        <taxon>Pseudomonadati</taxon>
        <taxon>Pseudomonadota</taxon>
        <taxon>Gammaproteobacteria</taxon>
        <taxon>Alteromonadales</taxon>
        <taxon>Alteromonadaceae</taxon>
        <taxon>Paraglaciecola</taxon>
    </lineage>
</organism>
<comment type="caution">
    <text evidence="8">The sequence shown here is derived from an EMBL/GenBank/DDBJ whole genome shotgun (WGS) entry which is preliminary data.</text>
</comment>
<evidence type="ECO:0000313" key="8">
    <source>
        <dbReference type="EMBL" id="GAC18987.1"/>
    </source>
</evidence>
<comment type="similarity">
    <text evidence="6">Belongs to the methyltransferase superfamily. tRNA (adenine-N(6)-)-methyltransferase family.</text>
</comment>
<evidence type="ECO:0000256" key="5">
    <source>
        <dbReference type="ARBA" id="ARBA00022694"/>
    </source>
</evidence>
<dbReference type="EMBL" id="BAEO01000027">
    <property type="protein sequence ID" value="GAC18987.1"/>
    <property type="molecule type" value="Genomic_DNA"/>
</dbReference>
<dbReference type="PROSITE" id="PS00092">
    <property type="entry name" value="N6_MTASE"/>
    <property type="match status" value="1"/>
</dbReference>
<keyword evidence="9" id="KW-1185">Reference proteome</keyword>
<dbReference type="GO" id="GO:0003676">
    <property type="term" value="F:nucleic acid binding"/>
    <property type="evidence" value="ECO:0007669"/>
    <property type="project" value="InterPro"/>
</dbReference>
<dbReference type="GO" id="GO:0032259">
    <property type="term" value="P:methylation"/>
    <property type="evidence" value="ECO:0007669"/>
    <property type="project" value="UniProtKB-KW"/>
</dbReference>
<dbReference type="Proteomes" id="UP000006327">
    <property type="component" value="Unassembled WGS sequence"/>
</dbReference>
<dbReference type="PANTHER" id="PTHR47739:SF1">
    <property type="entry name" value="TRNA1(VAL) (ADENINE(37)-N6)-METHYLTRANSFERASE"/>
    <property type="match status" value="1"/>
</dbReference>
<evidence type="ECO:0000259" key="7">
    <source>
        <dbReference type="Pfam" id="PF05175"/>
    </source>
</evidence>
<keyword evidence="2 6" id="KW-0489">Methyltransferase</keyword>
<reference evidence="8 9" key="1">
    <citation type="journal article" date="2017" name="Antonie Van Leeuwenhoek">
        <title>Rhizobium rhizosphaerae sp. nov., a novel species isolated from rice rhizosphere.</title>
        <authorList>
            <person name="Zhao J.J."/>
            <person name="Zhang J."/>
            <person name="Zhang R.J."/>
            <person name="Zhang C.W."/>
            <person name="Yin H.Q."/>
            <person name="Zhang X.X."/>
        </authorList>
    </citation>
    <scope>NUCLEOTIDE SEQUENCE [LARGE SCALE GENOMIC DNA]</scope>
    <source>
        <strain evidence="8 9">BSs20135</strain>
    </source>
</reference>
<dbReference type="eggNOG" id="COG4123">
    <property type="taxonomic scope" value="Bacteria"/>
</dbReference>
<name>K6YLE3_9ALTE</name>
<dbReference type="PANTHER" id="PTHR47739">
    <property type="entry name" value="TRNA1(VAL) (ADENINE(37)-N6)-METHYLTRANSFERASE"/>
    <property type="match status" value="1"/>
</dbReference>
<sequence length="237" mass="26760">MGFKFKQFTIEHDACAMKVGTDSIMLGSWVEAKNAQRILDIGTGSGLLAIMLAQKTQDTCLIDGIDIDAAAITQAKDNARNCPWTARLTFEHISLQQFPLTTGYDLIVSNPPYFSINISANKTQSTKNRLNARQTIALDHPTLLKEVNKHLSSKGKFYCVLPLDVANTFTADAESEGLYCTRELQVQPKYQSNVTRLLLEFSRKKTIKTCEKLSIYNHLDSYSNEYITLCKDYYFNF</sequence>
<dbReference type="HAMAP" id="MF_01872">
    <property type="entry name" value="tRNA_methyltr_YfiC"/>
    <property type="match status" value="1"/>
</dbReference>
<dbReference type="InterPro" id="IPR050210">
    <property type="entry name" value="tRNA_Adenine-N(6)_MTase"/>
</dbReference>
<dbReference type="GO" id="GO:0008033">
    <property type="term" value="P:tRNA processing"/>
    <property type="evidence" value="ECO:0007669"/>
    <property type="project" value="UniProtKB-UniRule"/>
</dbReference>
<evidence type="ECO:0000313" key="9">
    <source>
        <dbReference type="Proteomes" id="UP000006327"/>
    </source>
</evidence>
<dbReference type="InterPro" id="IPR007848">
    <property type="entry name" value="Small_mtfrase_dom"/>
</dbReference>
<dbReference type="SUPFAM" id="SSF53335">
    <property type="entry name" value="S-adenosyl-L-methionine-dependent methyltransferases"/>
    <property type="match status" value="1"/>
</dbReference>
<comment type="catalytic activity">
    <reaction evidence="6">
        <text>adenosine(37) in tRNA1(Val) + S-adenosyl-L-methionine = N(6)-methyladenosine(37) in tRNA1(Val) + S-adenosyl-L-homocysteine + H(+)</text>
        <dbReference type="Rhea" id="RHEA:43160"/>
        <dbReference type="Rhea" id="RHEA-COMP:10369"/>
        <dbReference type="Rhea" id="RHEA-COMP:10370"/>
        <dbReference type="ChEBI" id="CHEBI:15378"/>
        <dbReference type="ChEBI" id="CHEBI:57856"/>
        <dbReference type="ChEBI" id="CHEBI:59789"/>
        <dbReference type="ChEBI" id="CHEBI:74411"/>
        <dbReference type="ChEBI" id="CHEBI:74449"/>
        <dbReference type="EC" id="2.1.1.223"/>
    </reaction>
</comment>
<accession>K6YLE3</accession>
<keyword evidence="3 6" id="KW-0808">Transferase</keyword>
<dbReference type="GO" id="GO:0005737">
    <property type="term" value="C:cytoplasm"/>
    <property type="evidence" value="ECO:0007669"/>
    <property type="project" value="UniProtKB-SubCell"/>
</dbReference>
<dbReference type="EC" id="2.1.1.223" evidence="6"/>
<evidence type="ECO:0000256" key="3">
    <source>
        <dbReference type="ARBA" id="ARBA00022679"/>
    </source>
</evidence>
<evidence type="ECO:0000256" key="1">
    <source>
        <dbReference type="ARBA" id="ARBA00022490"/>
    </source>
</evidence>
<dbReference type="Gene3D" id="3.40.50.150">
    <property type="entry name" value="Vaccinia Virus protein VP39"/>
    <property type="match status" value="1"/>
</dbReference>
<evidence type="ECO:0000256" key="2">
    <source>
        <dbReference type="ARBA" id="ARBA00022603"/>
    </source>
</evidence>
<keyword evidence="5 6" id="KW-0819">tRNA processing</keyword>
<dbReference type="CDD" id="cd02440">
    <property type="entry name" value="AdoMet_MTases"/>
    <property type="match status" value="1"/>
</dbReference>
<feature type="domain" description="Methyltransferase small" evidence="7">
    <location>
        <begin position="22"/>
        <end position="115"/>
    </location>
</feature>
<dbReference type="InterPro" id="IPR022882">
    <property type="entry name" value="tRNA_adenine-N6_MeTrfase"/>
</dbReference>
<dbReference type="Pfam" id="PF05175">
    <property type="entry name" value="MTS"/>
    <property type="match status" value="1"/>
</dbReference>
<comment type="subcellular location">
    <subcellularLocation>
        <location evidence="6">Cytoplasm</location>
    </subcellularLocation>
</comment>
<keyword evidence="1 6" id="KW-0963">Cytoplasm</keyword>
<gene>
    <name evidence="8" type="primary">yfiC</name>
    <name evidence="8" type="ORF">GARC_2020</name>
</gene>
<dbReference type="InterPro" id="IPR029063">
    <property type="entry name" value="SAM-dependent_MTases_sf"/>
</dbReference>
<keyword evidence="4 6" id="KW-0949">S-adenosyl-L-methionine</keyword>
<dbReference type="RefSeq" id="WP_007619342.1">
    <property type="nucleotide sequence ID" value="NZ_BAEO01000027.1"/>
</dbReference>
<comment type="function">
    <text evidence="6">Specifically methylates the adenine in position 37 of tRNA(1)(Val) (anticodon cmo5UAC).</text>
</comment>
<dbReference type="STRING" id="493475.GARC_2020"/>
<dbReference type="GO" id="GO:0016430">
    <property type="term" value="F:tRNA (adenine-N6)-methyltransferase activity"/>
    <property type="evidence" value="ECO:0007669"/>
    <property type="project" value="UniProtKB-UniRule"/>
</dbReference>
<proteinExistence type="inferred from homology"/>